<reference evidence="1" key="1">
    <citation type="submission" date="2022-10" db="EMBL/GenBank/DDBJ databases">
        <title>Comparative genomic analysis and in-vitro probiotic properties of the potential probiotic L. chiayiensis AACE 3.</title>
        <authorList>
            <person name="Kang X."/>
        </authorList>
    </citation>
    <scope>NUCLEOTIDE SEQUENCE</scope>
    <source>
        <strain evidence="1">AACE 3</strain>
    </source>
</reference>
<dbReference type="CDD" id="cd18785">
    <property type="entry name" value="SF2_C"/>
    <property type="match status" value="1"/>
</dbReference>
<sequence>MAKTNEAYALIATGKYAGEGMDIGGIDTIILAMPFSWKGITVQFLGRMQRSLNTKPELRVYDYVDPSIPMLARMYRKRLKEYKRLDYQIIDDQYSKQTGMQVYNGGYQKALYRMLPSADKMTVVGNCISRFMEKAIAIVQGNHGQVHVILNQDQYESTSFKRLGGVTYTFYNGNLPDCLVLGNDQLWFSSDTGFQRNSGMTIQFKQPAFIEQFQKMIAQSIRGLDL</sequence>
<dbReference type="InterPro" id="IPR027417">
    <property type="entry name" value="P-loop_NTPase"/>
</dbReference>
<dbReference type="RefSeq" id="WP_238150183.1">
    <property type="nucleotide sequence ID" value="NZ_CP074378.1"/>
</dbReference>
<evidence type="ECO:0000313" key="1">
    <source>
        <dbReference type="EMBL" id="UYN55583.1"/>
    </source>
</evidence>
<evidence type="ECO:0000313" key="2">
    <source>
        <dbReference type="Proteomes" id="UP001164790"/>
    </source>
</evidence>
<accession>A0ABY6H2M5</accession>
<dbReference type="Proteomes" id="UP001164790">
    <property type="component" value="Chromosome"/>
</dbReference>
<protein>
    <recommendedName>
        <fullName evidence="3">Helicase</fullName>
    </recommendedName>
</protein>
<dbReference type="SUPFAM" id="SSF52540">
    <property type="entry name" value="P-loop containing nucleoside triphosphate hydrolases"/>
    <property type="match status" value="1"/>
</dbReference>
<proteinExistence type="predicted"/>
<organism evidence="1 2">
    <name type="scientific">Lacticaseibacillus chiayiensis</name>
    <dbReference type="NCBI Taxonomy" id="2100821"/>
    <lineage>
        <taxon>Bacteria</taxon>
        <taxon>Bacillati</taxon>
        <taxon>Bacillota</taxon>
        <taxon>Bacilli</taxon>
        <taxon>Lactobacillales</taxon>
        <taxon>Lactobacillaceae</taxon>
        <taxon>Lacticaseibacillus</taxon>
    </lineage>
</organism>
<evidence type="ECO:0008006" key="3">
    <source>
        <dbReference type="Google" id="ProtNLM"/>
    </source>
</evidence>
<name>A0ABY6H2M5_9LACO</name>
<dbReference type="Gene3D" id="3.40.50.300">
    <property type="entry name" value="P-loop containing nucleotide triphosphate hydrolases"/>
    <property type="match status" value="1"/>
</dbReference>
<gene>
    <name evidence="1" type="ORF">OFW50_08770</name>
</gene>
<dbReference type="EMBL" id="CP107523">
    <property type="protein sequence ID" value="UYN55583.1"/>
    <property type="molecule type" value="Genomic_DNA"/>
</dbReference>
<keyword evidence="2" id="KW-1185">Reference proteome</keyword>